<feature type="region of interest" description="Disordered" evidence="7">
    <location>
        <begin position="678"/>
        <end position="791"/>
    </location>
</feature>
<dbReference type="Pfam" id="PF00648">
    <property type="entry name" value="Peptidase_C2"/>
    <property type="match status" value="2"/>
</dbReference>
<evidence type="ECO:0000259" key="8">
    <source>
        <dbReference type="PROSITE" id="PS50203"/>
    </source>
</evidence>
<dbReference type="PANTHER" id="PTHR10183:SF379">
    <property type="entry name" value="CALPAIN-5"/>
    <property type="match status" value="1"/>
</dbReference>
<dbReference type="Gene3D" id="3.90.70.10">
    <property type="entry name" value="Cysteine proteinases"/>
    <property type="match status" value="1"/>
</dbReference>
<dbReference type="InterPro" id="IPR022684">
    <property type="entry name" value="Calpain_cysteine_protease"/>
</dbReference>
<evidence type="ECO:0000256" key="7">
    <source>
        <dbReference type="SAM" id="MobiDB-lite"/>
    </source>
</evidence>
<keyword evidence="2 6" id="KW-0645">Protease</keyword>
<evidence type="ECO:0000313" key="9">
    <source>
        <dbReference type="EMBL" id="ORY10128.1"/>
    </source>
</evidence>
<protein>
    <recommendedName>
        <fullName evidence="8">Calpain catalytic domain-containing protein</fullName>
    </recommendedName>
</protein>
<feature type="active site" evidence="5 6">
    <location>
        <position position="186"/>
    </location>
</feature>
<dbReference type="SUPFAM" id="SSF49758">
    <property type="entry name" value="Calpain large subunit, middle domain (domain III)"/>
    <property type="match status" value="1"/>
</dbReference>
<feature type="compositionally biased region" description="Basic and acidic residues" evidence="7">
    <location>
        <begin position="592"/>
        <end position="616"/>
    </location>
</feature>
<dbReference type="GO" id="GO:0004198">
    <property type="term" value="F:calcium-dependent cysteine-type endopeptidase activity"/>
    <property type="evidence" value="ECO:0007669"/>
    <property type="project" value="InterPro"/>
</dbReference>
<keyword evidence="4 6" id="KW-0788">Thiol protease</keyword>
<feature type="compositionally biased region" description="Acidic residues" evidence="7">
    <location>
        <begin position="893"/>
        <end position="917"/>
    </location>
</feature>
<dbReference type="STRING" id="1231657.A0A1Y1ZIP4"/>
<evidence type="ECO:0000256" key="3">
    <source>
        <dbReference type="ARBA" id="ARBA00022801"/>
    </source>
</evidence>
<dbReference type="InterPro" id="IPR038765">
    <property type="entry name" value="Papain-like_cys_pep_sf"/>
</dbReference>
<feature type="domain" description="Calpain catalytic" evidence="8">
    <location>
        <begin position="133"/>
        <end position="446"/>
    </location>
</feature>
<evidence type="ECO:0000256" key="1">
    <source>
        <dbReference type="ARBA" id="ARBA00007623"/>
    </source>
</evidence>
<evidence type="ECO:0000313" key="10">
    <source>
        <dbReference type="Proteomes" id="UP000193144"/>
    </source>
</evidence>
<keyword evidence="10" id="KW-1185">Reference proteome</keyword>
<dbReference type="PROSITE" id="PS50203">
    <property type="entry name" value="CALPAIN_CAT"/>
    <property type="match status" value="1"/>
</dbReference>
<dbReference type="SUPFAM" id="SSF54001">
    <property type="entry name" value="Cysteine proteinases"/>
    <property type="match status" value="1"/>
</dbReference>
<dbReference type="FunFam" id="3.90.70.10:FF:000072">
    <property type="entry name" value="Cysteine proteinase"/>
    <property type="match status" value="1"/>
</dbReference>
<evidence type="ECO:0000256" key="5">
    <source>
        <dbReference type="PIRSR" id="PIRSR622684-1"/>
    </source>
</evidence>
<accession>A0A1Y1ZIP4</accession>
<dbReference type="InterPro" id="IPR036213">
    <property type="entry name" value="Calpain_III_sf"/>
</dbReference>
<feature type="region of interest" description="Disordered" evidence="7">
    <location>
        <begin position="1"/>
        <end position="42"/>
    </location>
</feature>
<sequence length="1043" mass="117427">MDSQMSNIDMVNITRPQSKAPSMAHEAPAPRPRPRMKKQPPQKNLNEFWDKFTTKHPGKIFTVLPDNLYAKRAAAHVPKGSIPGQNAVASYEEAAHACKTKVAKIVKECRRLNQKYRDPHFDIESDFKRSQSNPEIPPDCLTTLNEDRSTFQPMSVKRIEDIFEKPRFFIEGASASDVRQGNDGDCWLMSALCTISNKEGLVQRVCVARDEQVGVYGFVFHRDGEWISEVIDDKLYLIKEDFDEATLGRYQWLELQNRKSPEEEYRTAMQTGSRALYFAQCSDPNETWLPLLEKAYAKAHGDYSAIDGGFVGEGIEDLTGGVTSEVFATDILDKDKFWREELLNVNKTFLFGCGQMGGIYGERKGIQEKHAYSIMEAREIDGTRLLKLRNPWGKTEWNGPWSDGSEEWTPEWMQKLSHKFGDDGVFWISYKDLLRHYQHFDRTRLFGPEWTVSQQWTSVNVPWSVDYLDTKFRIKLSKPSPVVIVLNQLDERYFRDLEGQYEFHLQFRLHKDDEEEYIVRSNGAYYMKRSVSTELDLEAGNYTVLLKIKATRLPNEPTPEDVIRATCATRREKLLSIGLSYDLAHAKGQFRAQEKEKAQREREQRIERKKAELKHAHEQRRKLRKKTKLREKKKAAKQAQGKPRSDLREVEKKLQDISGLGINVDEEEIKPMHPTVAMHQKAASTGTIPGEHGRERSSSPSGGFGGRGGYNKGRGGYNAEVPGPEALPAAPRSIEARPSSRNEGYSGRGGYNAEIPAPEALPAPPRSAEARPSSRNEGYTGRGGYNFPASGSAMASVYQAGRDGYNMAGRDGYNMGRDGYNMGRDGYNETDSPIPTPGTDEFRPGTPRTYSPRPERRAHASPTPSRRATLSPIPGVRPGISVTRGRVYSPSEASDDSSWDSELDGPDSSDSDLDSSDDERFYEQPSHGHRLRRYEEEEDEFERDPWNAVCVVGLRVFSKDTDVEIEVQNGEGERKKNGDGDEGSIISGAAGRKEKELDVDDSAADATSPLRTRGNLDSALAERVKMVGSAPAGVERDRSGTLS</sequence>
<feature type="compositionally biased region" description="Gly residues" evidence="7">
    <location>
        <begin position="702"/>
        <end position="716"/>
    </location>
</feature>
<feature type="region of interest" description="Disordered" evidence="7">
    <location>
        <begin position="803"/>
        <end position="942"/>
    </location>
</feature>
<feature type="active site" evidence="5 6">
    <location>
        <position position="370"/>
    </location>
</feature>
<keyword evidence="3 6" id="KW-0378">Hydrolase</keyword>
<gene>
    <name evidence="9" type="ORF">BCR34DRAFT_567368</name>
</gene>
<comment type="caution">
    <text evidence="9">The sequence shown here is derived from an EMBL/GenBank/DDBJ whole genome shotgun (WGS) entry which is preliminary data.</text>
</comment>
<reference evidence="9 10" key="1">
    <citation type="submission" date="2016-07" db="EMBL/GenBank/DDBJ databases">
        <title>Pervasive Adenine N6-methylation of Active Genes in Fungi.</title>
        <authorList>
            <consortium name="DOE Joint Genome Institute"/>
            <person name="Mondo S.J."/>
            <person name="Dannebaum R.O."/>
            <person name="Kuo R.C."/>
            <person name="Labutti K."/>
            <person name="Haridas S."/>
            <person name="Kuo A."/>
            <person name="Salamov A."/>
            <person name="Ahrendt S.R."/>
            <person name="Lipzen A."/>
            <person name="Sullivan W."/>
            <person name="Andreopoulos W.B."/>
            <person name="Clum A."/>
            <person name="Lindquist E."/>
            <person name="Daum C."/>
            <person name="Ramamoorthy G.K."/>
            <person name="Gryganskyi A."/>
            <person name="Culley D."/>
            <person name="Magnuson J.K."/>
            <person name="James T.Y."/>
            <person name="O'Malley M.A."/>
            <person name="Stajich J.E."/>
            <person name="Spatafora J.W."/>
            <person name="Visel A."/>
            <person name="Grigoriev I.V."/>
        </authorList>
    </citation>
    <scope>NUCLEOTIDE SEQUENCE [LARGE SCALE GENOMIC DNA]</scope>
    <source>
        <strain evidence="9 10">CBS 115471</strain>
    </source>
</reference>
<dbReference type="OrthoDB" id="424753at2759"/>
<organism evidence="9 10">
    <name type="scientific">Clohesyomyces aquaticus</name>
    <dbReference type="NCBI Taxonomy" id="1231657"/>
    <lineage>
        <taxon>Eukaryota</taxon>
        <taxon>Fungi</taxon>
        <taxon>Dikarya</taxon>
        <taxon>Ascomycota</taxon>
        <taxon>Pezizomycotina</taxon>
        <taxon>Dothideomycetes</taxon>
        <taxon>Pleosporomycetidae</taxon>
        <taxon>Pleosporales</taxon>
        <taxon>Lindgomycetaceae</taxon>
        <taxon>Clohesyomyces</taxon>
    </lineage>
</organism>
<proteinExistence type="inferred from homology"/>
<dbReference type="PANTHER" id="PTHR10183">
    <property type="entry name" value="CALPAIN"/>
    <property type="match status" value="1"/>
</dbReference>
<dbReference type="Proteomes" id="UP000193144">
    <property type="component" value="Unassembled WGS sequence"/>
</dbReference>
<name>A0A1Y1ZIP4_9PLEO</name>
<feature type="compositionally biased region" description="Basic residues" evidence="7">
    <location>
        <begin position="617"/>
        <end position="636"/>
    </location>
</feature>
<feature type="region of interest" description="Disordered" evidence="7">
    <location>
        <begin position="967"/>
        <end position="1017"/>
    </location>
</feature>
<dbReference type="InterPro" id="IPR001300">
    <property type="entry name" value="Peptidase_C2_calpain_cat"/>
</dbReference>
<evidence type="ECO:0000256" key="4">
    <source>
        <dbReference type="ARBA" id="ARBA00022807"/>
    </source>
</evidence>
<feature type="active site" evidence="5 6">
    <location>
        <position position="390"/>
    </location>
</feature>
<dbReference type="GO" id="GO:0006508">
    <property type="term" value="P:proteolysis"/>
    <property type="evidence" value="ECO:0007669"/>
    <property type="project" value="UniProtKB-KW"/>
</dbReference>
<dbReference type="PRINTS" id="PR00704">
    <property type="entry name" value="CALPAIN"/>
</dbReference>
<comment type="similarity">
    <text evidence="1">Belongs to the peptidase C2 family.</text>
</comment>
<dbReference type="SMART" id="SM00230">
    <property type="entry name" value="CysPc"/>
    <property type="match status" value="1"/>
</dbReference>
<feature type="compositionally biased region" description="Polar residues" evidence="7">
    <location>
        <begin position="1"/>
        <end position="20"/>
    </location>
</feature>
<evidence type="ECO:0000256" key="6">
    <source>
        <dbReference type="PROSITE-ProRule" id="PRU00239"/>
    </source>
</evidence>
<dbReference type="EMBL" id="MCFA01000077">
    <property type="protein sequence ID" value="ORY10128.1"/>
    <property type="molecule type" value="Genomic_DNA"/>
</dbReference>
<feature type="region of interest" description="Disordered" evidence="7">
    <location>
        <begin position="589"/>
        <end position="650"/>
    </location>
</feature>
<evidence type="ECO:0000256" key="2">
    <source>
        <dbReference type="ARBA" id="ARBA00022670"/>
    </source>
</evidence>
<dbReference type="CDD" id="cd00044">
    <property type="entry name" value="CysPc"/>
    <property type="match status" value="1"/>
</dbReference>
<dbReference type="AlphaFoldDB" id="A0A1Y1ZIP4"/>